<reference evidence="3 4" key="1">
    <citation type="submission" date="2016-10" db="EMBL/GenBank/DDBJ databases">
        <authorList>
            <person name="de Groot N.N."/>
        </authorList>
    </citation>
    <scope>NUCLEOTIDE SEQUENCE [LARGE SCALE GENOMIC DNA]</scope>
    <source>
        <strain evidence="3 4">CGMCC 4.6945</strain>
    </source>
</reference>
<dbReference type="Proteomes" id="UP000199012">
    <property type="component" value="Unassembled WGS sequence"/>
</dbReference>
<protein>
    <submittedName>
        <fullName evidence="3">Glucoamylase (Glucan-1,4-alpha-glucosidase), GH15 family</fullName>
    </submittedName>
</protein>
<organism evidence="3 4">
    <name type="scientific">Cellulomonas marina</name>
    <dbReference type="NCBI Taxonomy" id="988821"/>
    <lineage>
        <taxon>Bacteria</taxon>
        <taxon>Bacillati</taxon>
        <taxon>Actinomycetota</taxon>
        <taxon>Actinomycetes</taxon>
        <taxon>Micrococcales</taxon>
        <taxon>Cellulomonadaceae</taxon>
        <taxon>Cellulomonas</taxon>
    </lineage>
</organism>
<evidence type="ECO:0000313" key="4">
    <source>
        <dbReference type="Proteomes" id="UP000199012"/>
    </source>
</evidence>
<dbReference type="InterPro" id="IPR045582">
    <property type="entry name" value="Trehalase-like_N"/>
</dbReference>
<dbReference type="Gene3D" id="1.50.10.10">
    <property type="match status" value="1"/>
</dbReference>
<dbReference type="Pfam" id="PF19291">
    <property type="entry name" value="TREH_N"/>
    <property type="match status" value="1"/>
</dbReference>
<dbReference type="InterPro" id="IPR011613">
    <property type="entry name" value="GH15-like"/>
</dbReference>
<dbReference type="InterPro" id="IPR008928">
    <property type="entry name" value="6-hairpin_glycosidase_sf"/>
</dbReference>
<dbReference type="Pfam" id="PF00723">
    <property type="entry name" value="Glyco_hydro_15"/>
    <property type="match status" value="1"/>
</dbReference>
<gene>
    <name evidence="3" type="ORF">SAMN05421867_10353</name>
</gene>
<sequence>MSPTRPPTSPGPRVDELRRALGEDALEAAAEGSGPTSDLDVVVGSGRGAAEVLREPTPRTDGYAALRAYAALGDGRTVALVADDGRVDWLPIPDLDCAPAFAALLDAESGGVVELAPTQPYRLRRRYLPGSNVLSTEYETATGTARVTDALCTGVAGRLPWCELGRRVEGLSGDVPFAWRIAPGTALASASPWVQGTVHGAVLRVNGATMVPVLSDDLTPLVAEQEIAGAFTTSPGSRHLVALVGTEREPVQVPRAEEVDDRISRTVANWQTWTDAFRYQGPWPLAVQRSALQLKLLLHAPTGSIAAAATTSVPESWAGGKNWDYRYSWLRDTAYAVDALIDFGLREETHAAISWVVRTIRSEEPRVFYTLAGEVHDHHDEPDVPGWRGIGPVAVGNHAGAQRQLGVYGDVLGVVRGYVDAGNLLDADTGRVLAALADEAADAWHRPDAGIWELHDERHFTTSKLGCWQALECAAHLADAGQIPGTPDRWRAEARRIRDWVEEHCWDEARGTYVMASGSDDLDASILLHAMSGFDTSDRMSRTVDTLRAELGTGPWLHRYTGMREEEGAFVACSFWGVAALAEVGRVDEARTWMDELVAASNDVGLWTEMVDVDTDEFLGNLPQALSHLALVQAAIAVWDATGRAPVEVPDVEAAGSTAAERTGATSGS</sequence>
<dbReference type="GO" id="GO:0005975">
    <property type="term" value="P:carbohydrate metabolic process"/>
    <property type="evidence" value="ECO:0007669"/>
    <property type="project" value="InterPro"/>
</dbReference>
<dbReference type="GO" id="GO:0004553">
    <property type="term" value="F:hydrolase activity, hydrolyzing O-glycosyl compounds"/>
    <property type="evidence" value="ECO:0007669"/>
    <property type="project" value="UniProtKB-ARBA"/>
</dbReference>
<feature type="domain" description="Trehalase-like N-terminal" evidence="2">
    <location>
        <begin position="70"/>
        <end position="156"/>
    </location>
</feature>
<dbReference type="SUPFAM" id="SSF48208">
    <property type="entry name" value="Six-hairpin glycosidases"/>
    <property type="match status" value="1"/>
</dbReference>
<proteinExistence type="predicted"/>
<keyword evidence="4" id="KW-1185">Reference proteome</keyword>
<accession>A0A1I0WJP9</accession>
<dbReference type="PANTHER" id="PTHR31616:SF0">
    <property type="entry name" value="GLUCAN 1,4-ALPHA-GLUCOSIDASE"/>
    <property type="match status" value="1"/>
</dbReference>
<dbReference type="InterPro" id="IPR012341">
    <property type="entry name" value="6hp_glycosidase-like_sf"/>
</dbReference>
<evidence type="ECO:0000259" key="1">
    <source>
        <dbReference type="Pfam" id="PF00723"/>
    </source>
</evidence>
<name>A0A1I0WJP9_9CELL</name>
<dbReference type="PANTHER" id="PTHR31616">
    <property type="entry name" value="TREHALASE"/>
    <property type="match status" value="1"/>
</dbReference>
<dbReference type="STRING" id="988821.SAMN05421867_10353"/>
<evidence type="ECO:0000259" key="2">
    <source>
        <dbReference type="Pfam" id="PF19291"/>
    </source>
</evidence>
<dbReference type="AlphaFoldDB" id="A0A1I0WJP9"/>
<feature type="domain" description="GH15-like" evidence="1">
    <location>
        <begin position="286"/>
        <end position="635"/>
    </location>
</feature>
<dbReference type="EMBL" id="FOKA01000003">
    <property type="protein sequence ID" value="SFA89005.1"/>
    <property type="molecule type" value="Genomic_DNA"/>
</dbReference>
<evidence type="ECO:0000313" key="3">
    <source>
        <dbReference type="EMBL" id="SFA89005.1"/>
    </source>
</evidence>